<keyword evidence="2" id="KW-0808">Transferase</keyword>
<dbReference type="GeneID" id="300293828"/>
<proteinExistence type="inferred from homology"/>
<dbReference type="InterPro" id="IPR037171">
    <property type="entry name" value="NagB/RpiA_transferase-like"/>
</dbReference>
<keyword evidence="3" id="KW-1185">Reference proteome</keyword>
<sequence length="594" mass="62354">MTAATGAGPNGRSPDKVSTLAAAVERHVRPGDVVHVAYADARPNAALHQLVRRFAGRPAGLTLVTAGLVSSQHALVELGVVDRLVASFAGENLPAPRPNRAFQRAVREGRIEVESWSLWSLTARLMAAALGVPHLPVRSLAGSDLGAALHGRGFAEVADPFGGPPSGVVAALRPDVVLLHGVAADRAGNVVLSAPYGEGAWGALAARRGAIASVERIVDTETIREHGALVRVPAHAVLAVCEVPLGSHPYGLFNPGLDGIAGYVPDEEFMAEVVRASNDPAEFRRWIDEWLLGTADHDAYLAKLGPERIAALRAQAEEDGWRSTLTVAADPPDRWTDAEAMVVTAARRIAGRVRKQDFDAVLAGVGQANLASWLAVTGLQAVGADVELMAEIGMFGYRPRPGEPFIFAHRNLPTCALLTDVATVLGAFVGGPATRSLGVIGAGQVDADGNTNSTYAEDGSYIVGSGGANDIATSAEEVLVTVAHGSHRLVRRVPYVTSPGHGVRTVVSTAGVLERVDGRFVATAFVARSGESDADAVERLRAGCGWDLEIARDVVREPEPTSTELSALRRYDPARTFLGRLSGKADGDASVRTR</sequence>
<dbReference type="EMBL" id="JACHJC010000001">
    <property type="protein sequence ID" value="MBB5113424.1"/>
    <property type="molecule type" value="Genomic_DNA"/>
</dbReference>
<dbReference type="PANTHER" id="PTHR43293:SF3">
    <property type="entry name" value="CHOLESTEROL RING-CLEAVING HYDROLASE IPDB SUBUNIT"/>
    <property type="match status" value="1"/>
</dbReference>
<evidence type="ECO:0000313" key="2">
    <source>
        <dbReference type="EMBL" id="MBB5113424.1"/>
    </source>
</evidence>
<evidence type="ECO:0000313" key="3">
    <source>
        <dbReference type="Proteomes" id="UP000618986"/>
    </source>
</evidence>
<dbReference type="InterPro" id="IPR004165">
    <property type="entry name" value="CoA_trans_fam_I"/>
</dbReference>
<accession>A0ABR6MDH0</accession>
<name>A0ABR6MDH0_MICEC</name>
<organism evidence="2 3">
    <name type="scientific">Micromonospora echinospora</name>
    <name type="common">Micromonospora purpurea</name>
    <dbReference type="NCBI Taxonomy" id="1877"/>
    <lineage>
        <taxon>Bacteria</taxon>
        <taxon>Bacillati</taxon>
        <taxon>Actinomycetota</taxon>
        <taxon>Actinomycetes</taxon>
        <taxon>Micromonosporales</taxon>
        <taxon>Micromonosporaceae</taxon>
        <taxon>Micromonospora</taxon>
    </lineage>
</organism>
<evidence type="ECO:0000256" key="1">
    <source>
        <dbReference type="ARBA" id="ARBA00007047"/>
    </source>
</evidence>
<dbReference type="SMART" id="SM00882">
    <property type="entry name" value="CoA_trans"/>
    <property type="match status" value="1"/>
</dbReference>
<dbReference type="GO" id="GO:0016740">
    <property type="term" value="F:transferase activity"/>
    <property type="evidence" value="ECO:0007669"/>
    <property type="project" value="UniProtKB-KW"/>
</dbReference>
<gene>
    <name evidence="2" type="ORF">FHU28_003263</name>
</gene>
<dbReference type="Pfam" id="PF01144">
    <property type="entry name" value="CoA_trans"/>
    <property type="match status" value="1"/>
</dbReference>
<reference evidence="2 3" key="1">
    <citation type="submission" date="2020-08" db="EMBL/GenBank/DDBJ databases">
        <title>Sequencing the genomes of 1000 actinobacteria strains.</title>
        <authorList>
            <person name="Klenk H.-P."/>
        </authorList>
    </citation>
    <scope>NUCLEOTIDE SEQUENCE [LARGE SCALE GENOMIC DNA]</scope>
    <source>
        <strain evidence="2 3">DSM 43036</strain>
    </source>
</reference>
<dbReference type="RefSeq" id="WP_184685141.1">
    <property type="nucleotide sequence ID" value="NZ_JACHJC010000001.1"/>
</dbReference>
<comment type="similarity">
    <text evidence="1">Belongs to the 3-oxoacid CoA-transferase subunit B family.</text>
</comment>
<dbReference type="SUPFAM" id="SSF100950">
    <property type="entry name" value="NagB/RpiA/CoA transferase-like"/>
    <property type="match status" value="2"/>
</dbReference>
<dbReference type="Gene3D" id="3.30.30.40">
    <property type="match status" value="1"/>
</dbReference>
<dbReference type="Proteomes" id="UP000618986">
    <property type="component" value="Unassembled WGS sequence"/>
</dbReference>
<protein>
    <submittedName>
        <fullName evidence="2">Acyl CoA:acetate/3-ketoacid CoA transferase alpha subunit/acyl CoA:acetate/3-ketoacid CoA transferase beta subunit</fullName>
    </submittedName>
</protein>
<comment type="caution">
    <text evidence="2">The sequence shown here is derived from an EMBL/GenBank/DDBJ whole genome shotgun (WGS) entry which is preliminary data.</text>
</comment>
<dbReference type="PANTHER" id="PTHR43293">
    <property type="entry name" value="ACETATE COA-TRANSFERASE YDIF"/>
    <property type="match status" value="1"/>
</dbReference>
<dbReference type="Gene3D" id="3.40.1080.10">
    <property type="entry name" value="Glutaconate Coenzyme A-transferase"/>
    <property type="match status" value="2"/>
</dbReference>